<dbReference type="Gene3D" id="3.40.50.720">
    <property type="entry name" value="NAD(P)-binding Rossmann-like Domain"/>
    <property type="match status" value="1"/>
</dbReference>
<dbReference type="InterPro" id="IPR049303">
    <property type="entry name" value="Glyco_hydro_109_C"/>
</dbReference>
<keyword evidence="4" id="KW-0520">NAD</keyword>
<dbReference type="PANTHER" id="PTHR43818">
    <property type="entry name" value="BCDNA.GH03377"/>
    <property type="match status" value="1"/>
</dbReference>
<dbReference type="InterPro" id="IPR000683">
    <property type="entry name" value="Gfo/Idh/MocA-like_OxRdtase_N"/>
</dbReference>
<evidence type="ECO:0000256" key="5">
    <source>
        <dbReference type="ARBA" id="ARBA00023295"/>
    </source>
</evidence>
<keyword evidence="5" id="KW-0326">Glycosidase</keyword>
<comment type="cofactor">
    <cofactor evidence="1">
        <name>NAD(+)</name>
        <dbReference type="ChEBI" id="CHEBI:57540"/>
    </cofactor>
</comment>
<evidence type="ECO:0000259" key="7">
    <source>
        <dbReference type="Pfam" id="PF21252"/>
    </source>
</evidence>
<dbReference type="Pfam" id="PF01408">
    <property type="entry name" value="GFO_IDH_MocA"/>
    <property type="match status" value="1"/>
</dbReference>
<feature type="domain" description="Glycosyl hydrolase 109 C-terminal" evidence="7">
    <location>
        <begin position="146"/>
        <end position="312"/>
    </location>
</feature>
<evidence type="ECO:0000259" key="6">
    <source>
        <dbReference type="Pfam" id="PF01408"/>
    </source>
</evidence>
<dbReference type="EMBL" id="WOAA01000003">
    <property type="protein sequence ID" value="MUG65653.1"/>
    <property type="molecule type" value="Genomic_DNA"/>
</dbReference>
<keyword evidence="3" id="KW-0378">Hydrolase</keyword>
<dbReference type="SUPFAM" id="SSF51735">
    <property type="entry name" value="NAD(P)-binding Rossmann-fold domains"/>
    <property type="match status" value="1"/>
</dbReference>
<evidence type="ECO:0000256" key="4">
    <source>
        <dbReference type="ARBA" id="ARBA00023027"/>
    </source>
</evidence>
<feature type="domain" description="Gfo/Idh/MocA-like oxidoreductase N-terminal" evidence="6">
    <location>
        <begin position="13"/>
        <end position="134"/>
    </location>
</feature>
<sequence length="409" mass="45546">MNGYIDDNKPLKLNIGFIGLGKRGRDLLKLLADMPDVSITALSDLYEDRLQEVFQLLSEKGSPAPFCYKDYRDVIGHGEVQAIIIASSWTSHSEIAMAAMKAGKPVASEVGGAASLEECWQLVRTYEATGTPCMMLENCCYGREEMALLNMVRQGMFGELIHCQGAYGHDLREEVAKGVENRHYRVHNYLHRNGDVYPTHGLGPAAKLLGINRGNRFTKLSSMATKSRGIRQWARKNMGDDHPVAQTDMALGDIVTTMIQCANGESILLTHDTSLPRPYSRGGRVQGTRGIWMEDGAVIHIEDRSPAHEWEKFETYIQEFEHPVWADYLKDGVRGGHGGMDYLCLRAFIESVRLNTEMPIDIYDMAAWMAVTALSEQSIELGGSAVAFPDFTNGRWIHRPAANKTAYAL</sequence>
<accession>A0ABW9SYY3</accession>
<name>A0ABW9SYY3_9BACL</name>
<proteinExistence type="inferred from homology"/>
<dbReference type="Proteomes" id="UP000435177">
    <property type="component" value="Unassembled WGS sequence"/>
</dbReference>
<evidence type="ECO:0000313" key="9">
    <source>
        <dbReference type="Proteomes" id="UP000435177"/>
    </source>
</evidence>
<dbReference type="PANTHER" id="PTHR43818:SF1">
    <property type="entry name" value="GLYCOSYL HYDROLASE FAMILY 109 PROTEIN"/>
    <property type="match status" value="1"/>
</dbReference>
<evidence type="ECO:0000313" key="8">
    <source>
        <dbReference type="EMBL" id="MUG65653.1"/>
    </source>
</evidence>
<dbReference type="InterPro" id="IPR050463">
    <property type="entry name" value="Gfo/Idh/MocA_oxidrdct_glycsds"/>
</dbReference>
<evidence type="ECO:0000256" key="2">
    <source>
        <dbReference type="ARBA" id="ARBA00009329"/>
    </source>
</evidence>
<dbReference type="Gene3D" id="3.30.360.10">
    <property type="entry name" value="Dihydrodipicolinate Reductase, domain 2"/>
    <property type="match status" value="1"/>
</dbReference>
<protein>
    <submittedName>
        <fullName evidence="8">Gfo/Idh/MocA family oxidoreductase</fullName>
    </submittedName>
</protein>
<organism evidence="8 9">
    <name type="scientific">Paenibacillus campinasensis</name>
    <dbReference type="NCBI Taxonomy" id="66347"/>
    <lineage>
        <taxon>Bacteria</taxon>
        <taxon>Bacillati</taxon>
        <taxon>Bacillota</taxon>
        <taxon>Bacilli</taxon>
        <taxon>Bacillales</taxon>
        <taxon>Paenibacillaceae</taxon>
        <taxon>Paenibacillus</taxon>
    </lineage>
</organism>
<dbReference type="InterPro" id="IPR036291">
    <property type="entry name" value="NAD(P)-bd_dom_sf"/>
</dbReference>
<keyword evidence="9" id="KW-1185">Reference proteome</keyword>
<reference evidence="8 9" key="1">
    <citation type="submission" date="2019-11" db="EMBL/GenBank/DDBJ databases">
        <title>Draft genome sequences of five Paenibacillus species of dairy origin.</title>
        <authorList>
            <person name="Olajide A.M."/>
            <person name="Chen S."/>
            <person name="Lapointe G."/>
        </authorList>
    </citation>
    <scope>NUCLEOTIDE SEQUENCE [LARGE SCALE GENOMIC DNA]</scope>
    <source>
        <strain evidence="8 9">3CS1</strain>
    </source>
</reference>
<dbReference type="RefSeq" id="WP_155617702.1">
    <property type="nucleotide sequence ID" value="NZ_WOAA01000003.1"/>
</dbReference>
<comment type="similarity">
    <text evidence="2">Belongs to the Gfo/Idh/MocA family. Glycosyl hydrolase 109 subfamily.</text>
</comment>
<gene>
    <name evidence="8" type="ORF">GNP94_06475</name>
</gene>
<evidence type="ECO:0000256" key="1">
    <source>
        <dbReference type="ARBA" id="ARBA00001911"/>
    </source>
</evidence>
<comment type="caution">
    <text evidence="8">The sequence shown here is derived from an EMBL/GenBank/DDBJ whole genome shotgun (WGS) entry which is preliminary data.</text>
</comment>
<dbReference type="Pfam" id="PF21252">
    <property type="entry name" value="Glyco_hydro_109_C"/>
    <property type="match status" value="1"/>
</dbReference>
<evidence type="ECO:0000256" key="3">
    <source>
        <dbReference type="ARBA" id="ARBA00022801"/>
    </source>
</evidence>